<organism evidence="2 3">
    <name type="scientific">Penicillium cf. viridicatum</name>
    <dbReference type="NCBI Taxonomy" id="2972119"/>
    <lineage>
        <taxon>Eukaryota</taxon>
        <taxon>Fungi</taxon>
        <taxon>Dikarya</taxon>
        <taxon>Ascomycota</taxon>
        <taxon>Pezizomycotina</taxon>
        <taxon>Eurotiomycetes</taxon>
        <taxon>Eurotiomycetidae</taxon>
        <taxon>Eurotiales</taxon>
        <taxon>Aspergillaceae</taxon>
        <taxon>Penicillium</taxon>
    </lineage>
</organism>
<name>A0A9W9MHE9_9EURO</name>
<reference evidence="2" key="1">
    <citation type="submission" date="2022-11" db="EMBL/GenBank/DDBJ databases">
        <authorList>
            <person name="Petersen C."/>
        </authorList>
    </citation>
    <scope>NUCLEOTIDE SEQUENCE</scope>
    <source>
        <strain evidence="2">IBT 20477</strain>
    </source>
</reference>
<dbReference type="Proteomes" id="UP001150942">
    <property type="component" value="Unassembled WGS sequence"/>
</dbReference>
<evidence type="ECO:0000313" key="3">
    <source>
        <dbReference type="Proteomes" id="UP001150942"/>
    </source>
</evidence>
<dbReference type="EMBL" id="JAPQKQ010000004">
    <property type="protein sequence ID" value="KAJ5201327.1"/>
    <property type="molecule type" value="Genomic_DNA"/>
</dbReference>
<keyword evidence="1" id="KW-0812">Transmembrane</keyword>
<comment type="caution">
    <text evidence="2">The sequence shown here is derived from an EMBL/GenBank/DDBJ whole genome shotgun (WGS) entry which is preliminary data.</text>
</comment>
<feature type="non-terminal residue" evidence="2">
    <location>
        <position position="178"/>
    </location>
</feature>
<proteinExistence type="predicted"/>
<sequence>MRKSLVVAVSLYTLGITLLYIPFRNLLRTNLFYLKGLLRNYDILLAELAELGYTPPLGSEKDLNNDPFTSYAVVFLSYAEIYRFGFRIGWLSLILLSFYRLLRLLEDFTLFEERTGDIVQLLVFVFEDSEYIRNLEVMLRDYMVWNVEILMRNADFKKFPGAKLVVRTDRLSFNVEMK</sequence>
<dbReference type="OrthoDB" id="9997739at2759"/>
<keyword evidence="1" id="KW-1133">Transmembrane helix</keyword>
<accession>A0A9W9MHE9</accession>
<keyword evidence="3" id="KW-1185">Reference proteome</keyword>
<protein>
    <submittedName>
        <fullName evidence="2">Uncharacterized protein</fullName>
    </submittedName>
</protein>
<evidence type="ECO:0000313" key="2">
    <source>
        <dbReference type="EMBL" id="KAJ5201327.1"/>
    </source>
</evidence>
<dbReference type="AlphaFoldDB" id="A0A9W9MHE9"/>
<evidence type="ECO:0000256" key="1">
    <source>
        <dbReference type="SAM" id="Phobius"/>
    </source>
</evidence>
<feature type="transmembrane region" description="Helical" evidence="1">
    <location>
        <begin position="5"/>
        <end position="23"/>
    </location>
</feature>
<keyword evidence="1" id="KW-0472">Membrane</keyword>
<gene>
    <name evidence="2" type="ORF">N7449_006130</name>
</gene>
<reference evidence="2" key="2">
    <citation type="journal article" date="2023" name="IMA Fungus">
        <title>Comparative genomic study of the Penicillium genus elucidates a diverse pangenome and 15 lateral gene transfer events.</title>
        <authorList>
            <person name="Petersen C."/>
            <person name="Sorensen T."/>
            <person name="Nielsen M.R."/>
            <person name="Sondergaard T.E."/>
            <person name="Sorensen J.L."/>
            <person name="Fitzpatrick D.A."/>
            <person name="Frisvad J.C."/>
            <person name="Nielsen K.L."/>
        </authorList>
    </citation>
    <scope>NUCLEOTIDE SEQUENCE</scope>
    <source>
        <strain evidence="2">IBT 20477</strain>
    </source>
</reference>